<dbReference type="Gramene" id="rna-gnl|WGS:JABURB|Cocit.L5059.1">
    <property type="protein sequence ID" value="cds-KAF7850745.1"/>
    <property type="gene ID" value="gene-BT93_L5059"/>
</dbReference>
<dbReference type="OrthoDB" id="742916at2759"/>
<keyword evidence="2" id="KW-1133">Transmembrane helix</keyword>
<evidence type="ECO:0000313" key="3">
    <source>
        <dbReference type="EMBL" id="KAF7850745.1"/>
    </source>
</evidence>
<keyword evidence="2" id="KW-0812">Transmembrane</keyword>
<sequence>MDAVSSKEILTYYLINLQLGETVQSGLSKRLASTAFTESINHHRQRQQSQDHRVHELRQEPSEGINVPEGEPRLPESEWVVYIKELQQAREDDLACARAKPSIYRISSYRKDAEKDAYVPQIVSLGPYHHGDKHLSQHLSQMYQHKWRCLRRILERTHHQMDRYLKSVKEVEERARTCYDKRISMSSEDFVKMMVLDGCFVIELFQGVKKGSFRALGYPRNDPVFCSSGGLLHMIRRDMIMLENQIPLFILDRLLGIQHGNPDEKGLVAKLAVRFFEPLMRTDEHSRTRLKYDPLFHEGELHCLEVYRRSLLRLGPMPEERTWIKRGSQKRQQHIRSVTELREAGIDFRQRKTDRFWDIKFKCGTLQIPRLLIHSGTRSLFLNFKAFEQSHFDCSNAISSYITFMDNLINSPEVVGYLHYCGIIEHWLGSDTEVADLFNRLCQEVAFNINDSYLSELSADINRYYSLKWNNWRASLKHNYFSNPWTIISVIAAFVLLVLTLTQTFYGVYGYYRPVS</sequence>
<evidence type="ECO:0000256" key="2">
    <source>
        <dbReference type="SAM" id="Phobius"/>
    </source>
</evidence>
<gene>
    <name evidence="3" type="ORF">BT93_L5059</name>
</gene>
<dbReference type="InterPro" id="IPR004158">
    <property type="entry name" value="DUF247_pln"/>
</dbReference>
<dbReference type="EMBL" id="MU089585">
    <property type="protein sequence ID" value="KAF7850745.1"/>
    <property type="molecule type" value="Genomic_DNA"/>
</dbReference>
<dbReference type="Pfam" id="PF03140">
    <property type="entry name" value="DUF247"/>
    <property type="match status" value="1"/>
</dbReference>
<accession>A0A8T0CXH0</accession>
<dbReference type="Proteomes" id="UP000806378">
    <property type="component" value="Unassembled WGS sequence"/>
</dbReference>
<name>A0A8T0CXH0_CORYI</name>
<reference evidence="3" key="1">
    <citation type="submission" date="2020-05" db="EMBL/GenBank/DDBJ databases">
        <title>WGS assembly of Corymbia citriodora subspecies variegata.</title>
        <authorList>
            <person name="Barry K."/>
            <person name="Hundley H."/>
            <person name="Shu S."/>
            <person name="Jenkins J."/>
            <person name="Grimwood J."/>
            <person name="Baten A."/>
        </authorList>
    </citation>
    <scope>NUCLEOTIDE SEQUENCE</scope>
    <source>
        <strain evidence="3">CV2-018</strain>
    </source>
</reference>
<dbReference type="PANTHER" id="PTHR31170">
    <property type="entry name" value="BNAC04G53230D PROTEIN"/>
    <property type="match status" value="1"/>
</dbReference>
<evidence type="ECO:0000313" key="4">
    <source>
        <dbReference type="Proteomes" id="UP000806378"/>
    </source>
</evidence>
<comment type="caution">
    <text evidence="3">The sequence shown here is derived from an EMBL/GenBank/DDBJ whole genome shotgun (WGS) entry which is preliminary data.</text>
</comment>
<feature type="transmembrane region" description="Helical" evidence="2">
    <location>
        <begin position="485"/>
        <end position="512"/>
    </location>
</feature>
<dbReference type="AlphaFoldDB" id="A0A8T0CXH0"/>
<dbReference type="PANTHER" id="PTHR31170:SF25">
    <property type="entry name" value="BNAA09G04570D PROTEIN"/>
    <property type="match status" value="1"/>
</dbReference>
<protein>
    <submittedName>
        <fullName evidence="3">Uncharacterized protein</fullName>
    </submittedName>
</protein>
<proteinExistence type="predicted"/>
<evidence type="ECO:0000256" key="1">
    <source>
        <dbReference type="SAM" id="MobiDB-lite"/>
    </source>
</evidence>
<keyword evidence="4" id="KW-1185">Reference proteome</keyword>
<keyword evidence="2" id="KW-0472">Membrane</keyword>
<feature type="compositionally biased region" description="Basic and acidic residues" evidence="1">
    <location>
        <begin position="49"/>
        <end position="61"/>
    </location>
</feature>
<feature type="region of interest" description="Disordered" evidence="1">
    <location>
        <begin position="40"/>
        <end position="72"/>
    </location>
</feature>
<organism evidence="3 4">
    <name type="scientific">Corymbia citriodora subsp. variegata</name>
    <dbReference type="NCBI Taxonomy" id="360336"/>
    <lineage>
        <taxon>Eukaryota</taxon>
        <taxon>Viridiplantae</taxon>
        <taxon>Streptophyta</taxon>
        <taxon>Embryophyta</taxon>
        <taxon>Tracheophyta</taxon>
        <taxon>Spermatophyta</taxon>
        <taxon>Magnoliopsida</taxon>
        <taxon>eudicotyledons</taxon>
        <taxon>Gunneridae</taxon>
        <taxon>Pentapetalae</taxon>
        <taxon>rosids</taxon>
        <taxon>malvids</taxon>
        <taxon>Myrtales</taxon>
        <taxon>Myrtaceae</taxon>
        <taxon>Myrtoideae</taxon>
        <taxon>Eucalypteae</taxon>
        <taxon>Corymbia</taxon>
    </lineage>
</organism>